<reference evidence="8 9" key="1">
    <citation type="submission" date="2016-09" db="EMBL/GenBank/DDBJ databases">
        <title>Rhizobium oryziradicis sp. nov., isolated from the root of rice.</title>
        <authorList>
            <person name="Zhao J."/>
            <person name="Zhang X."/>
        </authorList>
    </citation>
    <scope>NUCLEOTIDE SEQUENCE [LARGE SCALE GENOMIC DNA]</scope>
    <source>
        <strain evidence="8 9">N19</strain>
    </source>
</reference>
<dbReference type="InterPro" id="IPR011010">
    <property type="entry name" value="DNA_brk_join_enz"/>
</dbReference>
<keyword evidence="9" id="KW-1185">Reference proteome</keyword>
<dbReference type="PANTHER" id="PTHR30349">
    <property type="entry name" value="PHAGE INTEGRASE-RELATED"/>
    <property type="match status" value="1"/>
</dbReference>
<dbReference type="Pfam" id="PF00589">
    <property type="entry name" value="Phage_integrase"/>
    <property type="match status" value="1"/>
</dbReference>
<dbReference type="SUPFAM" id="SSF56349">
    <property type="entry name" value="DNA breaking-rejoining enzymes"/>
    <property type="match status" value="1"/>
</dbReference>
<keyword evidence="4" id="KW-0233">DNA recombination</keyword>
<dbReference type="STRING" id="1867956.BJF95_08535"/>
<comment type="caution">
    <text evidence="8">The sequence shown here is derived from an EMBL/GenBank/DDBJ whole genome shotgun (WGS) entry which is preliminary data.</text>
</comment>
<evidence type="ECO:0000256" key="3">
    <source>
        <dbReference type="ARBA" id="ARBA00023125"/>
    </source>
</evidence>
<gene>
    <name evidence="8" type="ORF">BJF95_08535</name>
</gene>
<feature type="domain" description="Tyr recombinase" evidence="6">
    <location>
        <begin position="258"/>
        <end position="473"/>
    </location>
</feature>
<dbReference type="GO" id="GO:0006310">
    <property type="term" value="P:DNA recombination"/>
    <property type="evidence" value="ECO:0007669"/>
    <property type="project" value="UniProtKB-KW"/>
</dbReference>
<dbReference type="PROSITE" id="PS51898">
    <property type="entry name" value="TYR_RECOMBINASE"/>
    <property type="match status" value="1"/>
</dbReference>
<proteinExistence type="inferred from homology"/>
<dbReference type="InterPro" id="IPR044068">
    <property type="entry name" value="CB"/>
</dbReference>
<accession>A0A1Q8ZRD5</accession>
<evidence type="ECO:0000313" key="9">
    <source>
        <dbReference type="Proteomes" id="UP000186894"/>
    </source>
</evidence>
<dbReference type="InterPro" id="IPR002104">
    <property type="entry name" value="Integrase_catalytic"/>
</dbReference>
<dbReference type="Gene3D" id="1.10.443.10">
    <property type="entry name" value="Intergrase catalytic core"/>
    <property type="match status" value="1"/>
</dbReference>
<dbReference type="AlphaFoldDB" id="A0A1Q8ZRD5"/>
<dbReference type="InterPro" id="IPR050090">
    <property type="entry name" value="Tyrosine_recombinase_XerCD"/>
</dbReference>
<dbReference type="Proteomes" id="UP000186894">
    <property type="component" value="Unassembled WGS sequence"/>
</dbReference>
<dbReference type="EMBL" id="MKIM01000027">
    <property type="protein sequence ID" value="OLP44548.1"/>
    <property type="molecule type" value="Genomic_DNA"/>
</dbReference>
<dbReference type="Gene3D" id="1.10.150.130">
    <property type="match status" value="1"/>
</dbReference>
<name>A0A1Q8ZRD5_9HYPH</name>
<evidence type="ECO:0000256" key="2">
    <source>
        <dbReference type="ARBA" id="ARBA00022908"/>
    </source>
</evidence>
<sequence length="534" mass="61622">MADNLIERLRMLIEADFHGMKPPVTRKGVLREWIADLLGCSAPTLSSNFRLRRMIKEWEEENLDGRCKVPSGVEVANDNVVLMARRKRTARIILAIAKIHGHLWEIPTIIWNGVQQVVNDWFRYLVVKLKRDISSVEETAKHMRQFLNYCRKNRIKLEAVDDDVLIDWRSELTAAGIRTPRRNTLLRTVHSFYKWTAEQKIFKYIVQIARPSAYPEAMLDYSFPISSQEEMIITRKGRTRFHWVWPFLEHGEGAKYGRRPTPTFEEIDRATSFTDTQVHGVRNVLMMIWAFRTGARVSEILSMRLKDLPWTDEQQAEMIEKGQWVVKLRKRKRRPGGGFLYVPQEVIFDTIDYIETERALILKKRGKKGLDRIFLSERGTPIVADSVSRICTALFRAAQVLNAGIHLLRARFAHNTVEVVLQNLEEFGVSLDSSSGWHETALIIAAQMMGHSSPRSLEPYLHDIVFRRAEAARLGLAPTADTRPASERPDLMGTVAEATRLLQNGEEREAGRLLRRVTGEIDRRRLWQDFAMAA</sequence>
<dbReference type="OrthoDB" id="8365752at2"/>
<evidence type="ECO:0000256" key="1">
    <source>
        <dbReference type="ARBA" id="ARBA00008857"/>
    </source>
</evidence>
<dbReference type="GO" id="GO:0015074">
    <property type="term" value="P:DNA integration"/>
    <property type="evidence" value="ECO:0007669"/>
    <property type="project" value="UniProtKB-KW"/>
</dbReference>
<dbReference type="InterPro" id="IPR013762">
    <property type="entry name" value="Integrase-like_cat_sf"/>
</dbReference>
<dbReference type="RefSeq" id="WP_075640060.1">
    <property type="nucleotide sequence ID" value="NZ_MKIM01000027.1"/>
</dbReference>
<organism evidence="8 9">
    <name type="scientific">Rhizobium oryziradicis</name>
    <dbReference type="NCBI Taxonomy" id="1867956"/>
    <lineage>
        <taxon>Bacteria</taxon>
        <taxon>Pseudomonadati</taxon>
        <taxon>Pseudomonadota</taxon>
        <taxon>Alphaproteobacteria</taxon>
        <taxon>Hyphomicrobiales</taxon>
        <taxon>Rhizobiaceae</taxon>
        <taxon>Rhizobium/Agrobacterium group</taxon>
        <taxon>Rhizobium</taxon>
    </lineage>
</organism>
<dbReference type="PANTHER" id="PTHR30349:SF41">
    <property type="entry name" value="INTEGRASE_RECOMBINASE PROTEIN MJ0367-RELATED"/>
    <property type="match status" value="1"/>
</dbReference>
<evidence type="ECO:0008006" key="10">
    <source>
        <dbReference type="Google" id="ProtNLM"/>
    </source>
</evidence>
<feature type="domain" description="Core-binding (CB)" evidence="7">
    <location>
        <begin position="112"/>
        <end position="197"/>
    </location>
</feature>
<dbReference type="InterPro" id="IPR010998">
    <property type="entry name" value="Integrase_recombinase_N"/>
</dbReference>
<dbReference type="PROSITE" id="PS51900">
    <property type="entry name" value="CB"/>
    <property type="match status" value="1"/>
</dbReference>
<evidence type="ECO:0000259" key="7">
    <source>
        <dbReference type="PROSITE" id="PS51900"/>
    </source>
</evidence>
<keyword evidence="2" id="KW-0229">DNA integration</keyword>
<dbReference type="CDD" id="cd00397">
    <property type="entry name" value="DNA_BRE_C"/>
    <property type="match status" value="1"/>
</dbReference>
<dbReference type="GO" id="GO:0003677">
    <property type="term" value="F:DNA binding"/>
    <property type="evidence" value="ECO:0007669"/>
    <property type="project" value="UniProtKB-UniRule"/>
</dbReference>
<evidence type="ECO:0000256" key="5">
    <source>
        <dbReference type="PROSITE-ProRule" id="PRU01248"/>
    </source>
</evidence>
<comment type="similarity">
    <text evidence="1">Belongs to the 'phage' integrase family.</text>
</comment>
<evidence type="ECO:0000313" key="8">
    <source>
        <dbReference type="EMBL" id="OLP44548.1"/>
    </source>
</evidence>
<protein>
    <recommendedName>
        <fullName evidence="10">Integrase</fullName>
    </recommendedName>
</protein>
<keyword evidence="3 5" id="KW-0238">DNA-binding</keyword>
<evidence type="ECO:0000259" key="6">
    <source>
        <dbReference type="PROSITE" id="PS51898"/>
    </source>
</evidence>
<evidence type="ECO:0000256" key="4">
    <source>
        <dbReference type="ARBA" id="ARBA00023172"/>
    </source>
</evidence>